<evidence type="ECO:0000313" key="6">
    <source>
        <dbReference type="Proteomes" id="UP001370348"/>
    </source>
</evidence>
<evidence type="ECO:0000256" key="1">
    <source>
        <dbReference type="ARBA" id="ARBA00001917"/>
    </source>
</evidence>
<dbReference type="InterPro" id="IPR013785">
    <property type="entry name" value="Aldolase_TIM"/>
</dbReference>
<reference evidence="5 6" key="1">
    <citation type="submission" date="2021-12" db="EMBL/GenBank/DDBJ databases">
        <title>Discovery of the Pendulisporaceae a myxobacterial family with distinct sporulation behavior and unique specialized metabolism.</title>
        <authorList>
            <person name="Garcia R."/>
            <person name="Popoff A."/>
            <person name="Bader C.D."/>
            <person name="Loehr J."/>
            <person name="Walesch S."/>
            <person name="Walt C."/>
            <person name="Boldt J."/>
            <person name="Bunk B."/>
            <person name="Haeckl F.J.F.P.J."/>
            <person name="Gunesch A.P."/>
            <person name="Birkelbach J."/>
            <person name="Nuebel U."/>
            <person name="Pietschmann T."/>
            <person name="Bach T."/>
            <person name="Mueller R."/>
        </authorList>
    </citation>
    <scope>NUCLEOTIDE SEQUENCE [LARGE SCALE GENOMIC DNA]</scope>
    <source>
        <strain evidence="5 6">MSr11954</strain>
    </source>
</reference>
<dbReference type="EMBL" id="CP089984">
    <property type="protein sequence ID" value="WXB12684.1"/>
    <property type="molecule type" value="Genomic_DNA"/>
</dbReference>
<keyword evidence="6" id="KW-1185">Reference proteome</keyword>
<dbReference type="PROSITE" id="PS00557">
    <property type="entry name" value="FMN_HYDROXY_ACID_DH_1"/>
    <property type="match status" value="1"/>
</dbReference>
<dbReference type="InterPro" id="IPR012133">
    <property type="entry name" value="Alpha-hydoxy_acid_DH_FMN"/>
</dbReference>
<evidence type="ECO:0000256" key="2">
    <source>
        <dbReference type="ARBA" id="ARBA00023002"/>
    </source>
</evidence>
<dbReference type="InterPro" id="IPR008259">
    <property type="entry name" value="FMN_hydac_DH_AS"/>
</dbReference>
<dbReference type="Gene3D" id="3.20.20.70">
    <property type="entry name" value="Aldolase class I"/>
    <property type="match status" value="1"/>
</dbReference>
<dbReference type="CDD" id="cd02809">
    <property type="entry name" value="alpha_hydroxyacid_oxid_FMN"/>
    <property type="match status" value="1"/>
</dbReference>
<dbReference type="Pfam" id="PF01070">
    <property type="entry name" value="FMN_dh"/>
    <property type="match status" value="1"/>
</dbReference>
<name>A0ABZ2LP58_9BACT</name>
<sequence length="379" mass="40395">MTEPTLEVSSLLTVRDVERLARTMLPKSTVDYFRSGSDAEYTRRANRGAFRKWAIAYRVLVDVSRVDTRVRVLGQELASPILIAPTAYHRLAHPEGERATARAAGGSGTLYVASTLATTSLEDIAATYDAAGASAGGASVGGASRWFQLYVHKDRGLTRSLVERAEASGYGALVVTVDTPVLGRRLRDVRNAFGLPDGMHMANLFAPGDGIEAKDPAFRHAQIAARHDASFTWHDLASIRAWTRMPLVLKGIVRADDALRARDSGVAGIIVSNHGGRQLDSAVATLDALPSVVEALGAQAGVDVLLDGGVRWGTDVFKALALGARAVLVGRPIVWGLTAFGEAGVARVLDILRSELVHAMTLAGCPAIDAVTRDMLVRR</sequence>
<feature type="domain" description="FMN hydroxy acid dehydrogenase" evidence="4">
    <location>
        <begin position="6"/>
        <end position="379"/>
    </location>
</feature>
<comment type="cofactor">
    <cofactor evidence="1">
        <name>FMN</name>
        <dbReference type="ChEBI" id="CHEBI:58210"/>
    </cofactor>
</comment>
<organism evidence="5 6">
    <name type="scientific">Pendulispora albinea</name>
    <dbReference type="NCBI Taxonomy" id="2741071"/>
    <lineage>
        <taxon>Bacteria</taxon>
        <taxon>Pseudomonadati</taxon>
        <taxon>Myxococcota</taxon>
        <taxon>Myxococcia</taxon>
        <taxon>Myxococcales</taxon>
        <taxon>Sorangiineae</taxon>
        <taxon>Pendulisporaceae</taxon>
        <taxon>Pendulispora</taxon>
    </lineage>
</organism>
<dbReference type="PANTHER" id="PTHR10578:SF149">
    <property type="entry name" value="2-HYDROXYACID OXIDASE 2"/>
    <property type="match status" value="1"/>
</dbReference>
<dbReference type="PROSITE" id="PS51349">
    <property type="entry name" value="FMN_HYDROXY_ACID_DH_2"/>
    <property type="match status" value="1"/>
</dbReference>
<gene>
    <name evidence="5" type="ORF">LZC94_33145</name>
</gene>
<dbReference type="SUPFAM" id="SSF51395">
    <property type="entry name" value="FMN-linked oxidoreductases"/>
    <property type="match status" value="1"/>
</dbReference>
<proteinExistence type="inferred from homology"/>
<accession>A0ABZ2LP58</accession>
<evidence type="ECO:0000256" key="3">
    <source>
        <dbReference type="ARBA" id="ARBA00024042"/>
    </source>
</evidence>
<comment type="similarity">
    <text evidence="3">Belongs to the FMN-dependent alpha-hydroxy acid dehydrogenase family.</text>
</comment>
<dbReference type="PIRSF" id="PIRSF000138">
    <property type="entry name" value="Al-hdrx_acd_dh"/>
    <property type="match status" value="1"/>
</dbReference>
<dbReference type="Proteomes" id="UP001370348">
    <property type="component" value="Chromosome"/>
</dbReference>
<keyword evidence="2" id="KW-0560">Oxidoreductase</keyword>
<dbReference type="RefSeq" id="WP_394822304.1">
    <property type="nucleotide sequence ID" value="NZ_CP089984.1"/>
</dbReference>
<dbReference type="InterPro" id="IPR037396">
    <property type="entry name" value="FMN_HAD"/>
</dbReference>
<dbReference type="PANTHER" id="PTHR10578">
    <property type="entry name" value="S -2-HYDROXY-ACID OXIDASE-RELATED"/>
    <property type="match status" value="1"/>
</dbReference>
<evidence type="ECO:0000313" key="5">
    <source>
        <dbReference type="EMBL" id="WXB12684.1"/>
    </source>
</evidence>
<protein>
    <submittedName>
        <fullName evidence="5">Alpha-hydroxy-acid oxidizing protein</fullName>
    </submittedName>
</protein>
<evidence type="ECO:0000259" key="4">
    <source>
        <dbReference type="PROSITE" id="PS51349"/>
    </source>
</evidence>
<dbReference type="InterPro" id="IPR000262">
    <property type="entry name" value="FMN-dep_DH"/>
</dbReference>